<dbReference type="AlphaFoldDB" id="A0AAX6N6B8"/>
<protein>
    <recommendedName>
        <fullName evidence="4">Lipoprotein</fullName>
    </recommendedName>
</protein>
<accession>A0AAX6N6B8</accession>
<evidence type="ECO:0008006" key="4">
    <source>
        <dbReference type="Google" id="ProtNLM"/>
    </source>
</evidence>
<feature type="chain" id="PRO_5043960282" description="Lipoprotein" evidence="1">
    <location>
        <begin position="23"/>
        <end position="160"/>
    </location>
</feature>
<dbReference type="RefSeq" id="WP_115654293.1">
    <property type="nucleotide sequence ID" value="NZ_JAIVKS010000001.1"/>
</dbReference>
<feature type="signal peptide" evidence="1">
    <location>
        <begin position="1"/>
        <end position="22"/>
    </location>
</feature>
<sequence length="160" mass="18126">MKKVVVILFSLFSLAACQVPTAETLEDPYPPAIKIIAEGKEAIIKPLFFCWTECEADFGERKNFRQIVMKDSIPVSQGGQVSIKIDGKKPNALYYKQIRNQSIYENIIEKKDIKKTSAIIVDSASNSDSDRYILVADWKDNNGKKLIGRVYYTPVKFETP</sequence>
<proteinExistence type="predicted"/>
<name>A0AAX6N6B8_PRIAR</name>
<reference evidence="2" key="2">
    <citation type="submission" date="2022-12" db="EMBL/GenBank/DDBJ databases">
        <authorList>
            <person name="Dechsakulwatana C."/>
            <person name="Rungsihiranrut A."/>
            <person name="Muangchinda C."/>
            <person name="Ningthoujam R."/>
            <person name="Klankeo P."/>
            <person name="Pinyakong O."/>
        </authorList>
    </citation>
    <scope>NUCLEOTIDE SEQUENCE</scope>
    <source>
        <strain evidence="2">TL01-2</strain>
    </source>
</reference>
<dbReference type="EMBL" id="JAPTGD010000001">
    <property type="protein sequence ID" value="MDU9691451.1"/>
    <property type="molecule type" value="Genomic_DNA"/>
</dbReference>
<dbReference type="Proteomes" id="UP001269400">
    <property type="component" value="Unassembled WGS sequence"/>
</dbReference>
<evidence type="ECO:0000256" key="1">
    <source>
        <dbReference type="SAM" id="SignalP"/>
    </source>
</evidence>
<evidence type="ECO:0000313" key="2">
    <source>
        <dbReference type="EMBL" id="MDU9691451.1"/>
    </source>
</evidence>
<organism evidence="2 3">
    <name type="scientific">Priestia aryabhattai</name>
    <name type="common">Bacillus aryabhattai</name>
    <dbReference type="NCBI Taxonomy" id="412384"/>
    <lineage>
        <taxon>Bacteria</taxon>
        <taxon>Bacillati</taxon>
        <taxon>Bacillota</taxon>
        <taxon>Bacilli</taxon>
        <taxon>Bacillales</taxon>
        <taxon>Bacillaceae</taxon>
        <taxon>Priestia</taxon>
    </lineage>
</organism>
<reference evidence="2" key="1">
    <citation type="journal article" date="2022" name="J Environ Chem Eng">
        <title>Biodegradation of petroleum oil using a constructed nonpathogenic and heavy metal-tolerant bacterial consortium isolated from marine sponges.</title>
        <authorList>
            <person name="Dechsakulwatana C."/>
            <person name="Rungsihiranrut A."/>
            <person name="Muangchinda C."/>
            <person name="Ningthoujam R."/>
            <person name="Klankeo P."/>
            <person name="Pinyakong O."/>
        </authorList>
    </citation>
    <scope>NUCLEOTIDE SEQUENCE</scope>
    <source>
        <strain evidence="2">TL01-2</strain>
    </source>
</reference>
<gene>
    <name evidence="2" type="ORF">O0Q50_09760</name>
</gene>
<dbReference type="PROSITE" id="PS51257">
    <property type="entry name" value="PROKAR_LIPOPROTEIN"/>
    <property type="match status" value="1"/>
</dbReference>
<comment type="caution">
    <text evidence="2">The sequence shown here is derived from an EMBL/GenBank/DDBJ whole genome shotgun (WGS) entry which is preliminary data.</text>
</comment>
<evidence type="ECO:0000313" key="3">
    <source>
        <dbReference type="Proteomes" id="UP001269400"/>
    </source>
</evidence>
<keyword evidence="1" id="KW-0732">Signal</keyword>